<proteinExistence type="predicted"/>
<organism evidence="2">
    <name type="scientific">Helminthocladia australis</name>
    <dbReference type="NCBI Taxonomy" id="260093"/>
    <lineage>
        <taxon>Eukaryota</taxon>
        <taxon>Rhodophyta</taxon>
        <taxon>Florideophyceae</taxon>
        <taxon>Nemaliophycidae</taxon>
        <taxon>Nemaliales</taxon>
        <taxon>Liagoraceae</taxon>
        <taxon>Helminthocladia</taxon>
    </lineage>
</organism>
<gene>
    <name evidence="2" type="primary">ORF_4</name>
    <name evidence="2" type="ORF">J0167_102</name>
</gene>
<dbReference type="Gene3D" id="3.10.20.310">
    <property type="entry name" value="membrane protein fhac"/>
    <property type="match status" value="1"/>
</dbReference>
<reference evidence="2" key="1">
    <citation type="submission" date="2016-10" db="EMBL/GenBank/DDBJ databases">
        <title>Chloroplast genomes as a tool to resolve red algal phylogenies: a case study in the Nemaliales.</title>
        <authorList>
            <person name="Costa J.F."/>
            <person name="Lin S.M."/>
            <person name="Macaya E.C."/>
            <person name="Fernandez-Garcia C."/>
            <person name="Verbruggen H."/>
        </authorList>
    </citation>
    <scope>NUCLEOTIDE SEQUENCE</scope>
    <source>
        <strain evidence="2">J.0167</strain>
    </source>
</reference>
<accession>A0A1G4NTK9</accession>
<keyword evidence="1" id="KW-0812">Transmembrane</keyword>
<keyword evidence="1" id="KW-1133">Transmembrane helix</keyword>
<protein>
    <recommendedName>
        <fullName evidence="3">POTRA domain-containing protein</fullName>
    </recommendedName>
</protein>
<evidence type="ECO:0008006" key="3">
    <source>
        <dbReference type="Google" id="ProtNLM"/>
    </source>
</evidence>
<keyword evidence="2" id="KW-0934">Plastid</keyword>
<dbReference type="GeneID" id="29998209"/>
<evidence type="ECO:0000256" key="1">
    <source>
        <dbReference type="SAM" id="Phobius"/>
    </source>
</evidence>
<keyword evidence="2" id="KW-0150">Chloroplast</keyword>
<dbReference type="RefSeq" id="YP_009313690.1">
    <property type="nucleotide sequence ID" value="NC_031658.1"/>
</dbReference>
<name>A0A1G4NTK9_9FLOR</name>
<reference evidence="2" key="2">
    <citation type="submission" date="2016-10" db="EMBL/GenBank/DDBJ databases">
        <authorList>
            <person name="de Groot N.N."/>
        </authorList>
    </citation>
    <scope>NUCLEOTIDE SEQUENCE</scope>
    <source>
        <strain evidence="2">J.0167</strain>
    </source>
</reference>
<geneLocation type="chloroplast" evidence="2"/>
<evidence type="ECO:0000313" key="2">
    <source>
        <dbReference type="EMBL" id="SCW21944.1"/>
    </source>
</evidence>
<keyword evidence="1" id="KW-0472">Membrane</keyword>
<dbReference type="AlphaFoldDB" id="A0A1G4NTK9"/>
<dbReference type="EMBL" id="LT622866">
    <property type="protein sequence ID" value="SCW21944.1"/>
    <property type="molecule type" value="Genomic_DNA"/>
</dbReference>
<feature type="transmembrane region" description="Helical" evidence="1">
    <location>
        <begin position="12"/>
        <end position="32"/>
    </location>
</feature>
<sequence>MKKACDTILQNLLLFFLFAFYNILISTVLSLYNTNRSIQMSRSILAFHMPSMYQVKHNKNSIKSQEIFINGLDNLRLRKRIIKMLKIDNNSRKIISTKDLNILMNRIKSAGFFKDVRVDKYLNGTHQSIYFTLKPNPILQTVTIINYRNQLIALNHIRSIFIDQLAKPINFTSIQNKILCIKQWYINCGFTEIYIKIKYDQLNPTNINIEIVESIIQKINISIMAHDNSHQYINKRTLDSWLKEIFQIAPYKPLNILKMQNGLTYLQSRKMVQKCNYRINSNHSNIDLDIFITPLNRRSTYLFSKKTAINRYILESIQSFLDHSLNFLVLSQDFFISTLSEVSQNIVELYDYHNLYTSVYSSMSQYDFNVYLGMVRDLSNLFNHSLNQWYFSQLMLMSGDNFGFRQYLHYLGDCNATCLLNARFPTVGPCLYFKYEVPLFKILNSIKSHISFVLADSMSSHRYENRTEIEYHREKTSVHAKNSLMNVKSLSIQINNELINRLQISQHLNICQLNHKSFLLTNYLRTYRLSETNNYLYLGSLFKKKWIDNIYSCIKYKSSLSILFSINSNPVFYNDNFSIESVYLIPFNKYGHNLVNWTQKIVYSLKKTFQIQSHIFVTYVYSSHLMGEQKNSSIFDEFSKISNSIQYTEKHIDYSRNYKVEYYLPAKYLNIYLFLDYMHNHDCTYASAIFLQKCRKLLPTNSMDLHFKLNYGIGYKLITPIKQIPPLRIEYGYNINNSQYLHLKVER</sequence>